<comment type="similarity">
    <text evidence="2">Belongs to the FAM83 family.</text>
</comment>
<dbReference type="GO" id="GO:0007165">
    <property type="term" value="P:signal transduction"/>
    <property type="evidence" value="ECO:0007669"/>
    <property type="project" value="TreeGrafter"/>
</dbReference>
<feature type="region of interest" description="Disordered" evidence="4">
    <location>
        <begin position="1012"/>
        <end position="1039"/>
    </location>
</feature>
<dbReference type="Pfam" id="PF07894">
    <property type="entry name" value="SACK1"/>
    <property type="match status" value="1"/>
</dbReference>
<dbReference type="GO" id="GO:0019901">
    <property type="term" value="F:protein kinase binding"/>
    <property type="evidence" value="ECO:0007669"/>
    <property type="project" value="TreeGrafter"/>
</dbReference>
<dbReference type="GO" id="GO:0045104">
    <property type="term" value="P:intermediate filament cytoskeleton organization"/>
    <property type="evidence" value="ECO:0007669"/>
    <property type="project" value="TreeGrafter"/>
</dbReference>
<dbReference type="Gene3D" id="3.30.870.10">
    <property type="entry name" value="Endonuclease Chain A"/>
    <property type="match status" value="1"/>
</dbReference>
<gene>
    <name evidence="7" type="primary">LOC116950524</name>
</gene>
<feature type="region of interest" description="Disordered" evidence="4">
    <location>
        <begin position="614"/>
        <end position="638"/>
    </location>
</feature>
<feature type="compositionally biased region" description="Basic and acidic residues" evidence="4">
    <location>
        <begin position="1022"/>
        <end position="1039"/>
    </location>
</feature>
<feature type="compositionally biased region" description="Basic and acidic residues" evidence="4">
    <location>
        <begin position="1172"/>
        <end position="1182"/>
    </location>
</feature>
<keyword evidence="6" id="KW-1185">Reference proteome</keyword>
<feature type="region of interest" description="Disordered" evidence="4">
    <location>
        <begin position="89"/>
        <end position="111"/>
    </location>
</feature>
<dbReference type="SUPFAM" id="SSF56024">
    <property type="entry name" value="Phospholipase D/nuclease"/>
    <property type="match status" value="1"/>
</dbReference>
<evidence type="ECO:0000256" key="2">
    <source>
        <dbReference type="ARBA" id="ARBA00006937"/>
    </source>
</evidence>
<dbReference type="RefSeq" id="XP_032824265.1">
    <property type="nucleotide sequence ID" value="XM_032968374.1"/>
</dbReference>
<dbReference type="FunFam" id="3.30.870.10:FF:000004">
    <property type="entry name" value="protein FAM83H isoform X2"/>
    <property type="match status" value="1"/>
</dbReference>
<name>A0AAJ7TWH2_PETMA</name>
<proteinExistence type="inferred from homology"/>
<feature type="region of interest" description="Disordered" evidence="4">
    <location>
        <begin position="948"/>
        <end position="977"/>
    </location>
</feature>
<dbReference type="GO" id="GO:0045095">
    <property type="term" value="C:keratin filament"/>
    <property type="evidence" value="ECO:0007669"/>
    <property type="project" value="TreeGrafter"/>
</dbReference>
<dbReference type="Proteomes" id="UP001318040">
    <property type="component" value="Chromosome 39"/>
</dbReference>
<feature type="compositionally biased region" description="Polar residues" evidence="4">
    <location>
        <begin position="1145"/>
        <end position="1154"/>
    </location>
</feature>
<keyword evidence="3" id="KW-0963">Cytoplasm</keyword>
<dbReference type="GO" id="GO:1990254">
    <property type="term" value="F:keratin filament binding"/>
    <property type="evidence" value="ECO:0007669"/>
    <property type="project" value="TreeGrafter"/>
</dbReference>
<evidence type="ECO:0000256" key="1">
    <source>
        <dbReference type="ARBA" id="ARBA00004496"/>
    </source>
</evidence>
<feature type="compositionally biased region" description="Gly residues" evidence="4">
    <location>
        <begin position="96"/>
        <end position="110"/>
    </location>
</feature>
<dbReference type="GO" id="GO:0030335">
    <property type="term" value="P:positive regulation of cell migration"/>
    <property type="evidence" value="ECO:0007669"/>
    <property type="project" value="TreeGrafter"/>
</dbReference>
<dbReference type="GO" id="GO:0005737">
    <property type="term" value="C:cytoplasm"/>
    <property type="evidence" value="ECO:0007669"/>
    <property type="project" value="UniProtKB-SubCell"/>
</dbReference>
<accession>A0AAJ7TWH2</accession>
<dbReference type="PANTHER" id="PTHR16181:SF29">
    <property type="entry name" value="PROTEIN FAM83A-RELATED"/>
    <property type="match status" value="1"/>
</dbReference>
<reference evidence="7" key="1">
    <citation type="submission" date="2025-08" db="UniProtKB">
        <authorList>
            <consortium name="RefSeq"/>
        </authorList>
    </citation>
    <scope>IDENTIFICATION</scope>
    <source>
        <tissue evidence="7">Sperm</tissue>
    </source>
</reference>
<evidence type="ECO:0000259" key="5">
    <source>
        <dbReference type="Pfam" id="PF07894"/>
    </source>
</evidence>
<comment type="subcellular location">
    <subcellularLocation>
        <location evidence="1">Cytoplasm</location>
    </subcellularLocation>
</comment>
<organism evidence="6 7">
    <name type="scientific">Petromyzon marinus</name>
    <name type="common">Sea lamprey</name>
    <dbReference type="NCBI Taxonomy" id="7757"/>
    <lineage>
        <taxon>Eukaryota</taxon>
        <taxon>Metazoa</taxon>
        <taxon>Chordata</taxon>
        <taxon>Craniata</taxon>
        <taxon>Vertebrata</taxon>
        <taxon>Cyclostomata</taxon>
        <taxon>Hyperoartia</taxon>
        <taxon>Petromyzontiformes</taxon>
        <taxon>Petromyzontidae</taxon>
        <taxon>Petromyzon</taxon>
    </lineage>
</organism>
<evidence type="ECO:0000256" key="4">
    <source>
        <dbReference type="SAM" id="MobiDB-lite"/>
    </source>
</evidence>
<dbReference type="InterPro" id="IPR050944">
    <property type="entry name" value="FAM83"/>
</dbReference>
<dbReference type="InterPro" id="IPR012461">
    <property type="entry name" value="SACK1"/>
</dbReference>
<feature type="compositionally biased region" description="Gly residues" evidence="4">
    <location>
        <begin position="1135"/>
        <end position="1144"/>
    </location>
</feature>
<evidence type="ECO:0000313" key="6">
    <source>
        <dbReference type="Proteomes" id="UP001318040"/>
    </source>
</evidence>
<sequence length="1198" mass="133051">MAGPPARTDLLENLEVSERDLEEDLRYSEPRRLALDVLVERGEVPYRQFLEREGIADFLSRGEVEHIRRHLLVPPAAEAASVESAVVANGADDGADNGGGDRSGSSGGGTYWPTVSDVVVPDLELGWPSPSNAGGPCRGQTNVTLYAQPPLGEGVPTIKQVVRRMLWQATQVIAIVMDVFSDVDIFRDLMDVACVRKVPVYIVLDNIGFPTFRNMCDCCGVNAGNIENMRVRVIKGTVHCCRTGKKFHGQMLEKFLLVDCRVALCGSYSFTWSYEKINRSIVQVFTGQVVEIFDEEFRILYGQSETPDSSCSPSRGIAQQRDIWDHRFQLDGKTQDARAWAFARNSSSHGLRNSYSSIKGGGFSKDRTANPSVASGDKDLLMMSYDEVHARKKWLQKQQRDSGTPDKPPVLFRNQNASGALQSRSSTCNAWKRHSYAGELMESSSSFQASNMFFESRDQGSIRPTGRCQDSTAAKMCGPARYGSVRFLDVESQKFRGPELFLQRQASLLCEGSQEGSMTNSEQESCKFTTHHNSEKFSKLSSSSREVKVGSQFLSSGGKPEGNTPGRLYAMPPQFHEQRRSNGEHANTGATGRQGMATKVNSDHKLRANRYFDKNSCNEEGNTSDVKGDDVNYPGKLDRSPRITAEAKTTREIINIKSKFKFARNLWFQASLPLSSMYKRESAINKYDATVDRVHVERFPKYVSQVSLKQGRNSEITNDESETHSSEQPLLFSRFRTAPKDQVKETVRSSLPILSATGGQDHLQLNRHQTTSMNNLQSKEATGDCRNGMPAERSGELSLRTLSMPSFMETGPQGLPQGATMKMSSLCKEGEKDESAMAKLKRSPEFRSLFYFSPDKGYEHFLNEAAQRIDDARSDELAGRQAESSIPKNTKLLEKSKVNALPYAASPSKYEHIPTSFTLASAETKSSALLENFSPDVSTNCLVDTKNSNMAPLPSPRLNAGSKLTKRPSEVRPESNYLGGACHRESISGALDEVAPTAADLTPNDVDLTHTKAQELTPRAVEPGDKEVDPDTAKPEDVNKSIDLRSQELLQKIDCMRREKRPYSRFEVFYKTDEDDAGKGLAAEAPAVPDTRPVWQSRFDVDLGRGGAQASLADYNRLSRHGSLSNLNSSFRTDGGFGGPGGGHRTTTMKRLTPQQLQQQQQQRHVHTNHLTGDRQKEERRLPKLMQRFVVTFKAKKK</sequence>
<feature type="domain" description="Scaffolding anchor of CK1" evidence="5">
    <location>
        <begin position="23"/>
        <end position="305"/>
    </location>
</feature>
<feature type="compositionally biased region" description="Basic and acidic residues" evidence="4">
    <location>
        <begin position="626"/>
        <end position="638"/>
    </location>
</feature>
<feature type="region of interest" description="Disordered" evidence="4">
    <location>
        <begin position="1126"/>
        <end position="1183"/>
    </location>
</feature>
<dbReference type="PANTHER" id="PTHR16181">
    <property type="entry name" value="PROTEIN FAM83A-RELATED"/>
    <property type="match status" value="1"/>
</dbReference>
<protein>
    <submittedName>
        <fullName evidence="7">Uncharacterized protein LOC116950524</fullName>
    </submittedName>
</protein>
<evidence type="ECO:0000256" key="3">
    <source>
        <dbReference type="ARBA" id="ARBA00022490"/>
    </source>
</evidence>
<evidence type="ECO:0000313" key="7">
    <source>
        <dbReference type="RefSeq" id="XP_032824265.1"/>
    </source>
</evidence>
<dbReference type="GO" id="GO:0044380">
    <property type="term" value="P:protein localization to cytoskeleton"/>
    <property type="evidence" value="ECO:0007669"/>
    <property type="project" value="TreeGrafter"/>
</dbReference>
<dbReference type="KEGG" id="pmrn:116950524"/>
<dbReference type="AlphaFoldDB" id="A0AAJ7TWH2"/>